<evidence type="ECO:0000259" key="1">
    <source>
        <dbReference type="Pfam" id="PF13843"/>
    </source>
</evidence>
<dbReference type="PANTHER" id="PTHR47055:SF3">
    <property type="entry name" value="PHORBOL-ESTER_DAG-TYPE DOMAIN-CONTAINING PROTEIN"/>
    <property type="match status" value="1"/>
</dbReference>
<accession>A0ABQ9GI49</accession>
<dbReference type="Proteomes" id="UP001159363">
    <property type="component" value="Chromosome 11"/>
</dbReference>
<protein>
    <recommendedName>
        <fullName evidence="1">PiggyBac transposable element-derived protein domain-containing protein</fullName>
    </recommendedName>
</protein>
<feature type="domain" description="PiggyBac transposable element-derived protein" evidence="1">
    <location>
        <begin position="100"/>
        <end position="161"/>
    </location>
</feature>
<name>A0ABQ9GI49_9NEOP</name>
<reference evidence="2 3" key="1">
    <citation type="submission" date="2023-02" db="EMBL/GenBank/DDBJ databases">
        <title>LHISI_Scaffold_Assembly.</title>
        <authorList>
            <person name="Stuart O.P."/>
            <person name="Cleave R."/>
            <person name="Magrath M.J.L."/>
            <person name="Mikheyev A.S."/>
        </authorList>
    </citation>
    <scope>NUCLEOTIDE SEQUENCE [LARGE SCALE GENOMIC DNA]</scope>
    <source>
        <strain evidence="2">Daus_M_001</strain>
        <tissue evidence="2">Leg muscle</tissue>
    </source>
</reference>
<organism evidence="2 3">
    <name type="scientific">Dryococelus australis</name>
    <dbReference type="NCBI Taxonomy" id="614101"/>
    <lineage>
        <taxon>Eukaryota</taxon>
        <taxon>Metazoa</taxon>
        <taxon>Ecdysozoa</taxon>
        <taxon>Arthropoda</taxon>
        <taxon>Hexapoda</taxon>
        <taxon>Insecta</taxon>
        <taxon>Pterygota</taxon>
        <taxon>Neoptera</taxon>
        <taxon>Polyneoptera</taxon>
        <taxon>Phasmatodea</taxon>
        <taxon>Verophasmatodea</taxon>
        <taxon>Anareolatae</taxon>
        <taxon>Phasmatidae</taxon>
        <taxon>Eurycanthinae</taxon>
        <taxon>Dryococelus</taxon>
    </lineage>
</organism>
<proteinExistence type="predicted"/>
<dbReference type="InterPro" id="IPR052638">
    <property type="entry name" value="PiggyBac_TE-derived"/>
</dbReference>
<gene>
    <name evidence="2" type="ORF">PR048_028027</name>
</gene>
<keyword evidence="3" id="KW-1185">Reference proteome</keyword>
<dbReference type="InterPro" id="IPR029526">
    <property type="entry name" value="PGBD"/>
</dbReference>
<comment type="caution">
    <text evidence="2">The sequence shown here is derived from an EMBL/GenBank/DDBJ whole genome shotgun (WGS) entry which is preliminary data.</text>
</comment>
<dbReference type="EMBL" id="JARBHB010000012">
    <property type="protein sequence ID" value="KAJ8871700.1"/>
    <property type="molecule type" value="Genomic_DNA"/>
</dbReference>
<sequence length="165" mass="18447">MPRLSLDDSVHKLLLVLVECGQLNFAIAGKCSCSRPSNFAIAEAFTLIQNILKPDVSVQEVLDIIFADAENEAGTVDTVYIAPPDPSVLTYEDSGGEDTDDDAIEYFVQQSNKYALFKNCEHPNITKNEIRCFIGILILRGYNSVPNKINYWENHKDARNECAMQ</sequence>
<evidence type="ECO:0000313" key="3">
    <source>
        <dbReference type="Proteomes" id="UP001159363"/>
    </source>
</evidence>
<dbReference type="Pfam" id="PF13843">
    <property type="entry name" value="DDE_Tnp_1_7"/>
    <property type="match status" value="1"/>
</dbReference>
<evidence type="ECO:0000313" key="2">
    <source>
        <dbReference type="EMBL" id="KAJ8871700.1"/>
    </source>
</evidence>
<dbReference type="PANTHER" id="PTHR47055">
    <property type="entry name" value="DDE_TNP_1_7 DOMAIN-CONTAINING PROTEIN"/>
    <property type="match status" value="1"/>
</dbReference>